<comment type="caution">
    <text evidence="8">The sequence shown here is derived from an EMBL/GenBank/DDBJ whole genome shotgun (WGS) entry which is preliminary data.</text>
</comment>
<protein>
    <submittedName>
        <fullName evidence="8">Membrane protein</fullName>
    </submittedName>
</protein>
<evidence type="ECO:0000256" key="4">
    <source>
        <dbReference type="PROSITE-ProRule" id="PRU00473"/>
    </source>
</evidence>
<dbReference type="Gene3D" id="3.30.1330.60">
    <property type="entry name" value="OmpA-like domain"/>
    <property type="match status" value="1"/>
</dbReference>
<evidence type="ECO:0000256" key="5">
    <source>
        <dbReference type="SAM" id="MobiDB-lite"/>
    </source>
</evidence>
<keyword evidence="2 4" id="KW-0472">Membrane</keyword>
<evidence type="ECO:0000256" key="3">
    <source>
        <dbReference type="ARBA" id="ARBA00023237"/>
    </source>
</evidence>
<dbReference type="PANTHER" id="PTHR30329:SF21">
    <property type="entry name" value="LIPOPROTEIN YIAD-RELATED"/>
    <property type="match status" value="1"/>
</dbReference>
<dbReference type="PRINTS" id="PR01021">
    <property type="entry name" value="OMPADOMAIN"/>
</dbReference>
<keyword evidence="3" id="KW-0998">Cell outer membrane</keyword>
<feature type="domain" description="OmpA-like" evidence="7">
    <location>
        <begin position="272"/>
        <end position="390"/>
    </location>
</feature>
<dbReference type="InterPro" id="IPR006664">
    <property type="entry name" value="OMP_bac"/>
</dbReference>
<name>A0ABR5NFG5_9GAMM</name>
<dbReference type="EMBL" id="LDJG01000043">
    <property type="protein sequence ID" value="KRG53901.1"/>
    <property type="molecule type" value="Genomic_DNA"/>
</dbReference>
<accession>A0ABR5NFG5</accession>
<sequence length="390" mass="39950">MRLKNLSLACLALLASACSPPSPPASTQQEAVASAAGVTKPDEASLADGGFEFPAIPPIMVPSLVGSGPAQKQLEASMQALIDPVAGISVRPANCATDGGLVNESGFTNVDAAGNLRRIGKEGVFEVASDGSGLAVTDEDVVQVNPDGSGRIVNGAGTFEVKADGSGTYVGEFGHIALDGKGGGSWVGDFGSIENHGDGSGRWVGEEGSIEVRADGSGRWIGGPEGIAENRGDGTGTVGAVAREVRMAPLPPLPPAGRFPPLDKFRPSGAPCGFVVTLSDKVLFDFDKAQVRADAGKVLDVLATALGKVPGSAMEIRGHTDAKGSDDYNQDLSERRALAVVAALRQRGVAQDASARGYGESQPVAPNTVDGRDNPGGRQLNRRVEIFVRT</sequence>
<evidence type="ECO:0000313" key="9">
    <source>
        <dbReference type="Proteomes" id="UP000050902"/>
    </source>
</evidence>
<dbReference type="PROSITE" id="PS51123">
    <property type="entry name" value="OMPA_2"/>
    <property type="match status" value="1"/>
</dbReference>
<evidence type="ECO:0000256" key="1">
    <source>
        <dbReference type="ARBA" id="ARBA00004442"/>
    </source>
</evidence>
<reference evidence="8 9" key="1">
    <citation type="submission" date="2015-05" db="EMBL/GenBank/DDBJ databases">
        <title>Genome sequencing and analysis of members of genus Stenotrophomonas.</title>
        <authorList>
            <person name="Patil P.P."/>
            <person name="Midha S."/>
            <person name="Patil P.B."/>
        </authorList>
    </citation>
    <scope>NUCLEOTIDE SEQUENCE [LARGE SCALE GENOMIC DNA]</scope>
    <source>
        <strain evidence="8 9">DSM 12575</strain>
    </source>
</reference>
<gene>
    <name evidence="8" type="ORF">ABB22_17295</name>
</gene>
<dbReference type="PROSITE" id="PS51257">
    <property type="entry name" value="PROKAR_LIPOPROTEIN"/>
    <property type="match status" value="1"/>
</dbReference>
<feature type="region of interest" description="Disordered" evidence="5">
    <location>
        <begin position="215"/>
        <end position="234"/>
    </location>
</feature>
<keyword evidence="6" id="KW-0732">Signal</keyword>
<dbReference type="InterPro" id="IPR036737">
    <property type="entry name" value="OmpA-like_sf"/>
</dbReference>
<feature type="chain" id="PRO_5046107285" evidence="6">
    <location>
        <begin position="26"/>
        <end position="390"/>
    </location>
</feature>
<organism evidence="8 9">
    <name type="scientific">Stenotrophomonas nitritireducens</name>
    <dbReference type="NCBI Taxonomy" id="83617"/>
    <lineage>
        <taxon>Bacteria</taxon>
        <taxon>Pseudomonadati</taxon>
        <taxon>Pseudomonadota</taxon>
        <taxon>Gammaproteobacteria</taxon>
        <taxon>Lysobacterales</taxon>
        <taxon>Lysobacteraceae</taxon>
        <taxon>Stenotrophomonas</taxon>
    </lineage>
</organism>
<evidence type="ECO:0000259" key="7">
    <source>
        <dbReference type="PROSITE" id="PS51123"/>
    </source>
</evidence>
<dbReference type="SUPFAM" id="SSF103088">
    <property type="entry name" value="OmpA-like"/>
    <property type="match status" value="1"/>
</dbReference>
<evidence type="ECO:0000313" key="8">
    <source>
        <dbReference type="EMBL" id="KRG53901.1"/>
    </source>
</evidence>
<dbReference type="RefSeq" id="WP_055765673.1">
    <property type="nucleotide sequence ID" value="NZ_LDJG01000043.1"/>
</dbReference>
<dbReference type="PANTHER" id="PTHR30329">
    <property type="entry name" value="STATOR ELEMENT OF FLAGELLAR MOTOR COMPLEX"/>
    <property type="match status" value="1"/>
</dbReference>
<feature type="region of interest" description="Disordered" evidence="5">
    <location>
        <begin position="352"/>
        <end position="380"/>
    </location>
</feature>
<evidence type="ECO:0000256" key="6">
    <source>
        <dbReference type="SAM" id="SignalP"/>
    </source>
</evidence>
<proteinExistence type="predicted"/>
<dbReference type="CDD" id="cd07185">
    <property type="entry name" value="OmpA_C-like"/>
    <property type="match status" value="1"/>
</dbReference>
<keyword evidence="9" id="KW-1185">Reference proteome</keyword>
<feature type="signal peptide" evidence="6">
    <location>
        <begin position="1"/>
        <end position="25"/>
    </location>
</feature>
<dbReference type="Pfam" id="PF00691">
    <property type="entry name" value="OmpA"/>
    <property type="match status" value="1"/>
</dbReference>
<evidence type="ECO:0000256" key="2">
    <source>
        <dbReference type="ARBA" id="ARBA00023136"/>
    </source>
</evidence>
<dbReference type="InterPro" id="IPR050330">
    <property type="entry name" value="Bact_OuterMem_StrucFunc"/>
</dbReference>
<dbReference type="InterPro" id="IPR006665">
    <property type="entry name" value="OmpA-like"/>
</dbReference>
<dbReference type="Proteomes" id="UP000050902">
    <property type="component" value="Unassembled WGS sequence"/>
</dbReference>
<comment type="subcellular location">
    <subcellularLocation>
        <location evidence="1">Cell outer membrane</location>
    </subcellularLocation>
</comment>